<protein>
    <submittedName>
        <fullName evidence="2">Uncharacterized protein</fullName>
    </submittedName>
</protein>
<sequence>MSVKNKTLLSSVFDLALFTLGGYRIFTNNLEAMSILVAYIFFICGLIGFVFNVVKLSRIPRT</sequence>
<dbReference type="EMBL" id="SADV01000029">
    <property type="protein sequence ID" value="TQR28457.1"/>
    <property type="molecule type" value="Genomic_DNA"/>
</dbReference>
<evidence type="ECO:0000313" key="2">
    <source>
        <dbReference type="EMBL" id="TQR28457.1"/>
    </source>
</evidence>
<feature type="transmembrane region" description="Helical" evidence="1">
    <location>
        <begin position="7"/>
        <end position="26"/>
    </location>
</feature>
<accession>A0A544U8N4</accession>
<evidence type="ECO:0000313" key="3">
    <source>
        <dbReference type="Proteomes" id="UP000317944"/>
    </source>
</evidence>
<keyword evidence="1" id="KW-0472">Membrane</keyword>
<proteinExistence type="predicted"/>
<feature type="transmembrane region" description="Helical" evidence="1">
    <location>
        <begin position="32"/>
        <end position="54"/>
    </location>
</feature>
<organism evidence="2 3">
    <name type="scientific">Lysinibacillus sphaericus</name>
    <name type="common">Bacillus sphaericus</name>
    <dbReference type="NCBI Taxonomy" id="1421"/>
    <lineage>
        <taxon>Bacteria</taxon>
        <taxon>Bacillati</taxon>
        <taxon>Bacillota</taxon>
        <taxon>Bacilli</taxon>
        <taxon>Bacillales</taxon>
        <taxon>Bacillaceae</taxon>
        <taxon>Lysinibacillus</taxon>
    </lineage>
</organism>
<dbReference type="Proteomes" id="UP000317944">
    <property type="component" value="Unassembled WGS sequence"/>
</dbReference>
<keyword evidence="1" id="KW-0812">Transmembrane</keyword>
<evidence type="ECO:0000256" key="1">
    <source>
        <dbReference type="SAM" id="Phobius"/>
    </source>
</evidence>
<comment type="caution">
    <text evidence="2">The sequence shown here is derived from an EMBL/GenBank/DDBJ whole genome shotgun (WGS) entry which is preliminary data.</text>
</comment>
<gene>
    <name evidence="2" type="ORF">C7Y47_21730</name>
</gene>
<name>A0A544U8N4_LYSSH</name>
<dbReference type="OrthoDB" id="2971456at2"/>
<dbReference type="AlphaFoldDB" id="A0A544U8N4"/>
<keyword evidence="1" id="KW-1133">Transmembrane helix</keyword>
<reference evidence="2 3" key="1">
    <citation type="submission" date="2018-03" db="EMBL/GenBank/DDBJ databases">
        <title>Aerobic endospore-forming bacteria genome sequencing and assembly.</title>
        <authorList>
            <person name="Cavalcante D.A."/>
            <person name="Driks A."/>
            <person name="Putonti C."/>
            <person name="De-Souza M.T."/>
        </authorList>
    </citation>
    <scope>NUCLEOTIDE SEQUENCE [LARGE SCALE GENOMIC DNA]</scope>
    <source>
        <strain evidence="2 3">SDF0037</strain>
    </source>
</reference>